<feature type="transmembrane region" description="Helical" evidence="11">
    <location>
        <begin position="193"/>
        <end position="211"/>
    </location>
</feature>
<dbReference type="PANTHER" id="PTHR24247">
    <property type="entry name" value="5-HYDROXYTRYPTAMINE RECEPTOR"/>
    <property type="match status" value="1"/>
</dbReference>
<dbReference type="GO" id="GO:0007197">
    <property type="term" value="P:adenylate cyclase-inhibiting G protein-coupled acetylcholine receptor signaling pathway"/>
    <property type="evidence" value="ECO:0007669"/>
    <property type="project" value="TreeGrafter"/>
</dbReference>
<keyword evidence="5 9" id="KW-0297">G-protein coupled receptor</keyword>
<feature type="domain" description="G-protein coupled receptors family 1 profile" evidence="12">
    <location>
        <begin position="42"/>
        <end position="237"/>
    </location>
</feature>
<dbReference type="GO" id="GO:0007187">
    <property type="term" value="P:G protein-coupled receptor signaling pathway, coupled to cyclic nucleotide second messenger"/>
    <property type="evidence" value="ECO:0007669"/>
    <property type="project" value="TreeGrafter"/>
</dbReference>
<dbReference type="PROSITE" id="PS50262">
    <property type="entry name" value="G_PROTEIN_RECEP_F1_2"/>
    <property type="match status" value="1"/>
</dbReference>
<keyword evidence="6 11" id="KW-0472">Membrane</keyword>
<feature type="transmembrane region" description="Helical" evidence="11">
    <location>
        <begin position="144"/>
        <end position="166"/>
    </location>
</feature>
<feature type="region of interest" description="Disordered" evidence="10">
    <location>
        <begin position="496"/>
        <end position="538"/>
    </location>
</feature>
<keyword evidence="2" id="KW-1003">Cell membrane</keyword>
<proteinExistence type="inferred from homology"/>
<keyword evidence="7 9" id="KW-0675">Receptor</keyword>
<dbReference type="OMA" id="RRITIMI"/>
<feature type="transmembrane region" description="Helical" evidence="11">
    <location>
        <begin position="100"/>
        <end position="123"/>
    </location>
</feature>
<evidence type="ECO:0000256" key="10">
    <source>
        <dbReference type="SAM" id="MobiDB-lite"/>
    </source>
</evidence>
<dbReference type="GO" id="GO:0016907">
    <property type="term" value="F:G protein-coupled acetylcholine receptor activity"/>
    <property type="evidence" value="ECO:0007669"/>
    <property type="project" value="TreeGrafter"/>
</dbReference>
<dbReference type="Proteomes" id="UP000887565">
    <property type="component" value="Unplaced"/>
</dbReference>
<evidence type="ECO:0000256" key="9">
    <source>
        <dbReference type="RuleBase" id="RU000688"/>
    </source>
</evidence>
<dbReference type="InterPro" id="IPR017452">
    <property type="entry name" value="GPCR_Rhodpsn_7TM"/>
</dbReference>
<dbReference type="GO" id="GO:0030425">
    <property type="term" value="C:dendrite"/>
    <property type="evidence" value="ECO:0007669"/>
    <property type="project" value="TreeGrafter"/>
</dbReference>
<evidence type="ECO:0000256" key="4">
    <source>
        <dbReference type="ARBA" id="ARBA00022989"/>
    </source>
</evidence>
<evidence type="ECO:0000313" key="13">
    <source>
        <dbReference type="Proteomes" id="UP000887565"/>
    </source>
</evidence>
<dbReference type="PRINTS" id="PR00237">
    <property type="entry name" value="GPCRRHODOPSN"/>
</dbReference>
<dbReference type="GO" id="GO:0045202">
    <property type="term" value="C:synapse"/>
    <property type="evidence" value="ECO:0007669"/>
    <property type="project" value="TreeGrafter"/>
</dbReference>
<evidence type="ECO:0000256" key="2">
    <source>
        <dbReference type="ARBA" id="ARBA00022475"/>
    </source>
</evidence>
<keyword evidence="4 11" id="KW-1133">Transmembrane helix</keyword>
<dbReference type="PROSITE" id="PS00237">
    <property type="entry name" value="G_PROTEIN_RECEP_F1_1"/>
    <property type="match status" value="1"/>
</dbReference>
<dbReference type="Gene3D" id="1.20.1070.10">
    <property type="entry name" value="Rhodopsin 7-helix transmembrane proteins"/>
    <property type="match status" value="1"/>
</dbReference>
<evidence type="ECO:0000259" key="12">
    <source>
        <dbReference type="PROSITE" id="PS50262"/>
    </source>
</evidence>
<sequence>MLDNVSTWSTSFDPTDEKPYPLWFVILMWILTGLFSLETIFGNLLVLWAYRIERNIRRQLSNKFIVSLAISDLIIGMEGFPILTVYVLDKERWPLGVMMCKIWLCIDYTLCLVSILTVLLITIDRYCSVCYPAKYRMWQSPRRITIMIITSWISPMALFSFMIFAWELMTNESAENETVKCYAPFLNNPYVNMSMYIVYYWTTLIAMSILYRGIHIAAKALEERSKAKEKQTLALMLGQRCMAQVGVGMFMNALSSKAAETDTRDDTAGHQTTQAANVDNAAEYTEMVHDSGYITVTTAGTTSLTNDSKSRRLFETKVETEAPGDTGHQTQAIVDKTIEYSELVHNLVTTTLAFEPIETTETVNVQVPEVKTAIKLQKASGGDSMDYCDNISCDSSFADPSITSLLDFDQTILSTNLHFIEEENSEESSVTLCGVANCTDASSIKNDDFRTTIPPTSFKSVPNALSQPELTVSPGRPSIIDKNVFTDMSKTVGNSYSGRQECSSVAERSDSPSSQKQHQKRKSDISSRGTSIHLTVPTSSIVPTNSRKFKRTVMWKICFSAKAPAVISPSE</sequence>
<dbReference type="SUPFAM" id="SSF81321">
    <property type="entry name" value="Family A G protein-coupled receptor-like"/>
    <property type="match status" value="1"/>
</dbReference>
<organism evidence="13 14">
    <name type="scientific">Romanomermis culicivorax</name>
    <name type="common">Nematode worm</name>
    <dbReference type="NCBI Taxonomy" id="13658"/>
    <lineage>
        <taxon>Eukaryota</taxon>
        <taxon>Metazoa</taxon>
        <taxon>Ecdysozoa</taxon>
        <taxon>Nematoda</taxon>
        <taxon>Enoplea</taxon>
        <taxon>Dorylaimia</taxon>
        <taxon>Mermithida</taxon>
        <taxon>Mermithoidea</taxon>
        <taxon>Mermithidae</taxon>
        <taxon>Romanomermis</taxon>
    </lineage>
</organism>
<evidence type="ECO:0000256" key="1">
    <source>
        <dbReference type="ARBA" id="ARBA00004651"/>
    </source>
</evidence>
<dbReference type="AlphaFoldDB" id="A0A915HN01"/>
<evidence type="ECO:0000256" key="8">
    <source>
        <dbReference type="ARBA" id="ARBA00023224"/>
    </source>
</evidence>
<feature type="transmembrane region" description="Helical" evidence="11">
    <location>
        <begin position="64"/>
        <end position="88"/>
    </location>
</feature>
<dbReference type="Pfam" id="PF00001">
    <property type="entry name" value="7tm_1"/>
    <property type="match status" value="1"/>
</dbReference>
<evidence type="ECO:0000256" key="6">
    <source>
        <dbReference type="ARBA" id="ARBA00023136"/>
    </source>
</evidence>
<feature type="transmembrane region" description="Helical" evidence="11">
    <location>
        <begin position="20"/>
        <end position="52"/>
    </location>
</feature>
<evidence type="ECO:0000256" key="7">
    <source>
        <dbReference type="ARBA" id="ARBA00023170"/>
    </source>
</evidence>
<accession>A0A915HN01</accession>
<evidence type="ECO:0000256" key="3">
    <source>
        <dbReference type="ARBA" id="ARBA00022692"/>
    </source>
</evidence>
<dbReference type="WBParaSite" id="nRc.2.0.1.t02886-RA">
    <property type="protein sequence ID" value="nRc.2.0.1.t02886-RA"/>
    <property type="gene ID" value="nRc.2.0.1.g02886"/>
</dbReference>
<dbReference type="PANTHER" id="PTHR24247:SF184">
    <property type="entry name" value="MUSCARINIC ACETYLCHOLINE RECEPTOR GAR-1-RELATED"/>
    <property type="match status" value="1"/>
</dbReference>
<dbReference type="GO" id="GO:0005886">
    <property type="term" value="C:plasma membrane"/>
    <property type="evidence" value="ECO:0007669"/>
    <property type="project" value="UniProtKB-SubCell"/>
</dbReference>
<feature type="compositionally biased region" description="Polar residues" evidence="10">
    <location>
        <begin position="526"/>
        <end position="538"/>
    </location>
</feature>
<dbReference type="InterPro" id="IPR000276">
    <property type="entry name" value="GPCR_Rhodpsn"/>
</dbReference>
<keyword evidence="3 9" id="KW-0812">Transmembrane</keyword>
<dbReference type="GO" id="GO:0004993">
    <property type="term" value="F:G protein-coupled serotonin receptor activity"/>
    <property type="evidence" value="ECO:0007669"/>
    <property type="project" value="TreeGrafter"/>
</dbReference>
<evidence type="ECO:0000313" key="14">
    <source>
        <dbReference type="WBParaSite" id="nRc.2.0.1.t02886-RA"/>
    </source>
</evidence>
<comment type="subcellular location">
    <subcellularLocation>
        <location evidence="1">Cell membrane</location>
        <topology evidence="1">Multi-pass membrane protein</topology>
    </subcellularLocation>
</comment>
<evidence type="ECO:0000256" key="5">
    <source>
        <dbReference type="ARBA" id="ARBA00023040"/>
    </source>
</evidence>
<evidence type="ECO:0000256" key="11">
    <source>
        <dbReference type="SAM" id="Phobius"/>
    </source>
</evidence>
<comment type="similarity">
    <text evidence="9">Belongs to the G-protein coupled receptor 1 family.</text>
</comment>
<keyword evidence="13" id="KW-1185">Reference proteome</keyword>
<reference evidence="14" key="1">
    <citation type="submission" date="2022-11" db="UniProtKB">
        <authorList>
            <consortium name="WormBaseParasite"/>
        </authorList>
    </citation>
    <scope>IDENTIFICATION</scope>
</reference>
<name>A0A915HN01_ROMCU</name>
<keyword evidence="8 9" id="KW-0807">Transducer</keyword>
<protein>
    <submittedName>
        <fullName evidence="14">G-protein coupled receptors family 1 profile domain-containing protein</fullName>
    </submittedName>
</protein>